<evidence type="ECO:0000313" key="1">
    <source>
        <dbReference type="EMBL" id="ETO25121.1"/>
    </source>
</evidence>
<dbReference type="InterPro" id="IPR024079">
    <property type="entry name" value="MetalloPept_cat_dom_sf"/>
</dbReference>
<accession>X6NGJ8</accession>
<dbReference type="OrthoDB" id="674604at2759"/>
<comment type="caution">
    <text evidence="1">The sequence shown here is derived from an EMBL/GenBank/DDBJ whole genome shotgun (WGS) entry which is preliminary data.</text>
</comment>
<dbReference type="EMBL" id="ASPP01008734">
    <property type="protein sequence ID" value="ETO25121.1"/>
    <property type="molecule type" value="Genomic_DNA"/>
</dbReference>
<evidence type="ECO:0000313" key="2">
    <source>
        <dbReference type="Proteomes" id="UP000023152"/>
    </source>
</evidence>
<reference evidence="1 2" key="1">
    <citation type="journal article" date="2013" name="Curr. Biol.">
        <title>The Genome of the Foraminiferan Reticulomyxa filosa.</title>
        <authorList>
            <person name="Glockner G."/>
            <person name="Hulsmann N."/>
            <person name="Schleicher M."/>
            <person name="Noegel A.A."/>
            <person name="Eichinger L."/>
            <person name="Gallinger C."/>
            <person name="Pawlowski J."/>
            <person name="Sierra R."/>
            <person name="Euteneuer U."/>
            <person name="Pillet L."/>
            <person name="Moustafa A."/>
            <person name="Platzer M."/>
            <person name="Groth M."/>
            <person name="Szafranski K."/>
            <person name="Schliwa M."/>
        </authorList>
    </citation>
    <scope>NUCLEOTIDE SEQUENCE [LARGE SCALE GENOMIC DNA]</scope>
</reference>
<dbReference type="GO" id="GO:0008237">
    <property type="term" value="F:metallopeptidase activity"/>
    <property type="evidence" value="ECO:0007669"/>
    <property type="project" value="InterPro"/>
</dbReference>
<sequence>MVQTNDEIGLSNLSEAQIQSQISQMNLDFRALNSDLSKTPEYFVSRIGDFGLYFYLHQIVRKSINFLCDYSSSPNRVKFDDQGGSDAWDSRYFLNIWLCQITNNIIGYCRRELLYCFQYIFLFVCVVIMDKGYFGSINFQSRNETFYFANSKHQYGRTTTHEGCSFSKRKHVFGHWLNLRHIWGQDGCQYDDGIADTPQQVCPFYNFLRFCYIARYSDMNNGQL</sequence>
<keyword evidence="2" id="KW-1185">Reference proteome</keyword>
<dbReference type="Proteomes" id="UP000023152">
    <property type="component" value="Unassembled WGS sequence"/>
</dbReference>
<organism evidence="1 2">
    <name type="scientific">Reticulomyxa filosa</name>
    <dbReference type="NCBI Taxonomy" id="46433"/>
    <lineage>
        <taxon>Eukaryota</taxon>
        <taxon>Sar</taxon>
        <taxon>Rhizaria</taxon>
        <taxon>Retaria</taxon>
        <taxon>Foraminifera</taxon>
        <taxon>Monothalamids</taxon>
        <taxon>Reticulomyxidae</taxon>
        <taxon>Reticulomyxa</taxon>
    </lineage>
</organism>
<name>X6NGJ8_RETFI</name>
<protein>
    <submittedName>
        <fullName evidence="1">Uncharacterized protein</fullName>
    </submittedName>
</protein>
<dbReference type="AlphaFoldDB" id="X6NGJ8"/>
<gene>
    <name evidence="1" type="ORF">RFI_12018</name>
</gene>
<proteinExistence type="predicted"/>
<dbReference type="Gene3D" id="3.40.390.10">
    <property type="entry name" value="Collagenase (Catalytic Domain)"/>
    <property type="match status" value="1"/>
</dbReference>